<reference evidence="2 3" key="1">
    <citation type="submission" date="2020-06" db="EMBL/GenBank/DDBJ databases">
        <title>Altererythrobacter sp. HHU K3-1.</title>
        <authorList>
            <person name="Zhang D."/>
            <person name="Xue H."/>
        </authorList>
    </citation>
    <scope>NUCLEOTIDE SEQUENCE [LARGE SCALE GENOMIC DNA]</scope>
    <source>
        <strain evidence="2 3">HHU K3-1</strain>
    </source>
</reference>
<dbReference type="RefSeq" id="WP_176266087.1">
    <property type="nucleotide sequence ID" value="NZ_JABWGV010000001.1"/>
</dbReference>
<keyword evidence="3" id="KW-1185">Reference proteome</keyword>
<accession>A0A850GZG0</accession>
<evidence type="ECO:0000313" key="3">
    <source>
        <dbReference type="Proteomes" id="UP000561438"/>
    </source>
</evidence>
<proteinExistence type="predicted"/>
<gene>
    <name evidence="2" type="ORF">HUV48_01990</name>
</gene>
<keyword evidence="1" id="KW-1133">Transmembrane helix</keyword>
<comment type="caution">
    <text evidence="2">The sequence shown here is derived from an EMBL/GenBank/DDBJ whole genome shotgun (WGS) entry which is preliminary data.</text>
</comment>
<protein>
    <submittedName>
        <fullName evidence="2">Uncharacterized protein</fullName>
    </submittedName>
</protein>
<feature type="transmembrane region" description="Helical" evidence="1">
    <location>
        <begin position="102"/>
        <end position="122"/>
    </location>
</feature>
<sequence>MPDAPSGREETEDDVMAGDRRIARTDTALPDWYASDAAYRPIPIAWFAGALVLQAVVQPALAIGATALGFSRWFAIGLCLLASGFIWHWTSQRGMAGAALGWRIATALVLTLFFGISILGLLS</sequence>
<feature type="transmembrane region" description="Helical" evidence="1">
    <location>
        <begin position="44"/>
        <end position="63"/>
    </location>
</feature>
<organism evidence="2 3">
    <name type="scientific">Qipengyuania atrilutea</name>
    <dbReference type="NCBI Taxonomy" id="2744473"/>
    <lineage>
        <taxon>Bacteria</taxon>
        <taxon>Pseudomonadati</taxon>
        <taxon>Pseudomonadota</taxon>
        <taxon>Alphaproteobacteria</taxon>
        <taxon>Sphingomonadales</taxon>
        <taxon>Erythrobacteraceae</taxon>
        <taxon>Qipengyuania</taxon>
    </lineage>
</organism>
<name>A0A850GZG0_9SPHN</name>
<evidence type="ECO:0000313" key="2">
    <source>
        <dbReference type="EMBL" id="NVD43787.1"/>
    </source>
</evidence>
<evidence type="ECO:0000256" key="1">
    <source>
        <dbReference type="SAM" id="Phobius"/>
    </source>
</evidence>
<dbReference type="Proteomes" id="UP000561438">
    <property type="component" value="Unassembled WGS sequence"/>
</dbReference>
<feature type="transmembrane region" description="Helical" evidence="1">
    <location>
        <begin position="70"/>
        <end position="90"/>
    </location>
</feature>
<dbReference type="EMBL" id="JABWGV010000001">
    <property type="protein sequence ID" value="NVD43787.1"/>
    <property type="molecule type" value="Genomic_DNA"/>
</dbReference>
<dbReference type="AlphaFoldDB" id="A0A850GZG0"/>
<keyword evidence="1" id="KW-0472">Membrane</keyword>
<keyword evidence="1" id="KW-0812">Transmembrane</keyword>